<proteinExistence type="predicted"/>
<dbReference type="GeneID" id="37037761"/>
<evidence type="ECO:0000313" key="2">
    <source>
        <dbReference type="EMBL" id="PWN44815.1"/>
    </source>
</evidence>
<evidence type="ECO:0000313" key="3">
    <source>
        <dbReference type="Proteomes" id="UP000245783"/>
    </source>
</evidence>
<accession>A0A316WB06</accession>
<dbReference type="OrthoDB" id="10297525at2759"/>
<sequence length="239" mass="27086">MLFRISSKVWARAILLTASVIGWRNATCSAVLLHGVAKLSSGAQAAEPRSQHALERRMLSEDHLPGFPPGYVIGMVDQLGALHHVYDHQEGWSLLNGHRIVPPQHGRNVVYNNRPTMIDKQVVIWPRGFPEQRFHWDWAVNRWMPYHGPSTPNSYFAERFAHMQHQERSSPLPRTVDELMRTYGREGESSSRSSEASTRPAQPLDQESDAGPQAPPRQRQVPANRYSSGRPPRYERGGS</sequence>
<dbReference type="Proteomes" id="UP000245783">
    <property type="component" value="Unassembled WGS sequence"/>
</dbReference>
<keyword evidence="3" id="KW-1185">Reference proteome</keyword>
<dbReference type="EMBL" id="KZ819358">
    <property type="protein sequence ID" value="PWN44815.1"/>
    <property type="molecule type" value="Genomic_DNA"/>
</dbReference>
<dbReference type="InParanoid" id="A0A316WB06"/>
<reference evidence="2 3" key="1">
    <citation type="journal article" date="2018" name="Mol. Biol. Evol.">
        <title>Broad Genomic Sampling Reveals a Smut Pathogenic Ancestry of the Fungal Clade Ustilaginomycotina.</title>
        <authorList>
            <person name="Kijpornyongpan T."/>
            <person name="Mondo S.J."/>
            <person name="Barry K."/>
            <person name="Sandor L."/>
            <person name="Lee J."/>
            <person name="Lipzen A."/>
            <person name="Pangilinan J."/>
            <person name="LaButti K."/>
            <person name="Hainaut M."/>
            <person name="Henrissat B."/>
            <person name="Grigoriev I.V."/>
            <person name="Spatafora J.W."/>
            <person name="Aime M.C."/>
        </authorList>
    </citation>
    <scope>NUCLEOTIDE SEQUENCE [LARGE SCALE GENOMIC DNA]</scope>
    <source>
        <strain evidence="2 3">MCA 4658</strain>
    </source>
</reference>
<organism evidence="2 3">
    <name type="scientific">Ceraceosorus guamensis</name>
    <dbReference type="NCBI Taxonomy" id="1522189"/>
    <lineage>
        <taxon>Eukaryota</taxon>
        <taxon>Fungi</taxon>
        <taxon>Dikarya</taxon>
        <taxon>Basidiomycota</taxon>
        <taxon>Ustilaginomycotina</taxon>
        <taxon>Exobasidiomycetes</taxon>
        <taxon>Ceraceosorales</taxon>
        <taxon>Ceraceosoraceae</taxon>
        <taxon>Ceraceosorus</taxon>
    </lineage>
</organism>
<name>A0A316WB06_9BASI</name>
<dbReference type="AlphaFoldDB" id="A0A316WB06"/>
<dbReference type="RefSeq" id="XP_025371975.1">
    <property type="nucleotide sequence ID" value="XM_025515891.1"/>
</dbReference>
<gene>
    <name evidence="2" type="ORF">IE81DRAFT_345209</name>
</gene>
<protein>
    <submittedName>
        <fullName evidence="2">Uncharacterized protein</fullName>
    </submittedName>
</protein>
<feature type="region of interest" description="Disordered" evidence="1">
    <location>
        <begin position="183"/>
        <end position="239"/>
    </location>
</feature>
<evidence type="ECO:0000256" key="1">
    <source>
        <dbReference type="SAM" id="MobiDB-lite"/>
    </source>
</evidence>
<feature type="compositionally biased region" description="Low complexity" evidence="1">
    <location>
        <begin position="210"/>
        <end position="225"/>
    </location>
</feature>